<accession>A0A9X2M894</accession>
<dbReference type="RefSeq" id="WP_257560056.1">
    <property type="nucleotide sequence ID" value="NZ_JANKBY010000018.1"/>
</dbReference>
<dbReference type="AlphaFoldDB" id="A0A9X2M894"/>
<gene>
    <name evidence="1" type="ORF">NSA58_03020</name>
</gene>
<dbReference type="EMBL" id="JANKBY010000018">
    <property type="protein sequence ID" value="MCR1821750.1"/>
    <property type="molecule type" value="Genomic_DNA"/>
</dbReference>
<keyword evidence="2" id="KW-1185">Reference proteome</keyword>
<organism evidence="1 2">
    <name type="scientific">Terrisporobacter muris</name>
    <dbReference type="NCBI Taxonomy" id="2963284"/>
    <lineage>
        <taxon>Bacteria</taxon>
        <taxon>Bacillati</taxon>
        <taxon>Bacillota</taxon>
        <taxon>Clostridia</taxon>
        <taxon>Peptostreptococcales</taxon>
        <taxon>Peptostreptococcaceae</taxon>
        <taxon>Terrisporobacter</taxon>
    </lineage>
</organism>
<reference evidence="1" key="1">
    <citation type="submission" date="2022-07" db="EMBL/GenBank/DDBJ databases">
        <title>Enhanced cultured diversity of the mouse gut microbiota enables custom-made synthetic communities.</title>
        <authorList>
            <person name="Afrizal A."/>
        </authorList>
    </citation>
    <scope>NUCLEOTIDE SEQUENCE</scope>
    <source>
        <strain evidence="1">DSM 29186</strain>
    </source>
</reference>
<dbReference type="Proteomes" id="UP001140817">
    <property type="component" value="Unassembled WGS sequence"/>
</dbReference>
<name>A0A9X2M894_9FIRM</name>
<comment type="caution">
    <text evidence="1">The sequence shown here is derived from an EMBL/GenBank/DDBJ whole genome shotgun (WGS) entry which is preliminary data.</text>
</comment>
<dbReference type="Gene3D" id="1.10.10.1150">
    <property type="entry name" value="Coenzyme PQQ synthesis protein D (PqqD)"/>
    <property type="match status" value="1"/>
</dbReference>
<proteinExistence type="predicted"/>
<evidence type="ECO:0000313" key="2">
    <source>
        <dbReference type="Proteomes" id="UP001140817"/>
    </source>
</evidence>
<protein>
    <submittedName>
        <fullName evidence="1">PqqD family protein</fullName>
    </submittedName>
</protein>
<evidence type="ECO:0000313" key="1">
    <source>
        <dbReference type="EMBL" id="MCR1821750.1"/>
    </source>
</evidence>
<dbReference type="InterPro" id="IPR008792">
    <property type="entry name" value="PQQD"/>
</dbReference>
<dbReference type="Pfam" id="PF05402">
    <property type="entry name" value="PqqD"/>
    <property type="match status" value="1"/>
</dbReference>
<dbReference type="InterPro" id="IPR041881">
    <property type="entry name" value="PqqD_sf"/>
</dbReference>
<sequence length="86" mass="10045">MKLKKEFMLREIVGETILIPVGESNNHFNGIITINEIGRFIWQNYESSKDEEDLLSKILDEYEVKKEIAKSDLDEFLGKLREADII</sequence>